<accession>A0AAV2F5E4</accession>
<name>A0AAV2F5E4_9ROSI</name>
<protein>
    <submittedName>
        <fullName evidence="1">Uncharacterized protein</fullName>
    </submittedName>
</protein>
<keyword evidence="2" id="KW-1185">Reference proteome</keyword>
<sequence length="128" mass="13788">MACPPEILWSGLSLSKSREILDLTTSTLKDLSSSTPGQPRRLRATAGSVFPLEGDPKRIEIETPALITGSPARRLELHGVRLGKRARFVRPSSEGRYPASGNDNVVEVDAGDDAGFGIGFGFDDEQHL</sequence>
<evidence type="ECO:0000313" key="1">
    <source>
        <dbReference type="EMBL" id="CAL1393450.1"/>
    </source>
</evidence>
<gene>
    <name evidence="1" type="ORF">LTRI10_LOCUS34027</name>
</gene>
<reference evidence="1 2" key="1">
    <citation type="submission" date="2024-04" db="EMBL/GenBank/DDBJ databases">
        <authorList>
            <person name="Fracassetti M."/>
        </authorList>
    </citation>
    <scope>NUCLEOTIDE SEQUENCE [LARGE SCALE GENOMIC DNA]</scope>
</reference>
<evidence type="ECO:0000313" key="2">
    <source>
        <dbReference type="Proteomes" id="UP001497516"/>
    </source>
</evidence>
<organism evidence="1 2">
    <name type="scientific">Linum trigynum</name>
    <dbReference type="NCBI Taxonomy" id="586398"/>
    <lineage>
        <taxon>Eukaryota</taxon>
        <taxon>Viridiplantae</taxon>
        <taxon>Streptophyta</taxon>
        <taxon>Embryophyta</taxon>
        <taxon>Tracheophyta</taxon>
        <taxon>Spermatophyta</taxon>
        <taxon>Magnoliopsida</taxon>
        <taxon>eudicotyledons</taxon>
        <taxon>Gunneridae</taxon>
        <taxon>Pentapetalae</taxon>
        <taxon>rosids</taxon>
        <taxon>fabids</taxon>
        <taxon>Malpighiales</taxon>
        <taxon>Linaceae</taxon>
        <taxon>Linum</taxon>
    </lineage>
</organism>
<dbReference type="EMBL" id="OZ034819">
    <property type="protein sequence ID" value="CAL1393450.1"/>
    <property type="molecule type" value="Genomic_DNA"/>
</dbReference>
<proteinExistence type="predicted"/>
<dbReference type="AlphaFoldDB" id="A0AAV2F5E4"/>
<dbReference type="Proteomes" id="UP001497516">
    <property type="component" value="Chromosome 6"/>
</dbReference>